<dbReference type="GeneID" id="80876589"/>
<evidence type="ECO:0000313" key="1">
    <source>
        <dbReference type="EMBL" id="WBW73061.1"/>
    </source>
</evidence>
<dbReference type="AlphaFoldDB" id="A0AAE9WB72"/>
<dbReference type="EMBL" id="CP115612">
    <property type="protein sequence ID" value="WBW73061.1"/>
    <property type="molecule type" value="Genomic_DNA"/>
</dbReference>
<name>A0AAE9WB72_9SCHI</name>
<proteinExistence type="predicted"/>
<evidence type="ECO:0000313" key="2">
    <source>
        <dbReference type="Proteomes" id="UP001212411"/>
    </source>
</evidence>
<accession>A0AAE9WB72</accession>
<organism evidence="1 2">
    <name type="scientific">Schizosaccharomyces osmophilus</name>
    <dbReference type="NCBI Taxonomy" id="2545709"/>
    <lineage>
        <taxon>Eukaryota</taxon>
        <taxon>Fungi</taxon>
        <taxon>Dikarya</taxon>
        <taxon>Ascomycota</taxon>
        <taxon>Taphrinomycotina</taxon>
        <taxon>Schizosaccharomycetes</taxon>
        <taxon>Schizosaccharomycetales</taxon>
        <taxon>Schizosaccharomycetaceae</taxon>
        <taxon>Schizosaccharomyces</taxon>
    </lineage>
</organism>
<reference evidence="1 2" key="1">
    <citation type="journal article" date="2023" name="G3 (Bethesda)">
        <title>A high-quality reference genome for the fission yeast Schizosaccharomyces osmophilus.</title>
        <authorList>
            <person name="Jia G.S."/>
            <person name="Zhang W.C."/>
            <person name="Liang Y."/>
            <person name="Liu X.H."/>
            <person name="Rhind N."/>
            <person name="Pidoux A."/>
            <person name="Brysch-Herzberg M."/>
            <person name="Du L.L."/>
        </authorList>
    </citation>
    <scope>NUCLEOTIDE SEQUENCE [LARGE SCALE GENOMIC DNA]</scope>
    <source>
        <strain evidence="1 2">CBS 15793</strain>
    </source>
</reference>
<dbReference type="RefSeq" id="XP_056037304.1">
    <property type="nucleotide sequence ID" value="XM_056181900.1"/>
</dbReference>
<dbReference type="Proteomes" id="UP001212411">
    <property type="component" value="Chromosome 2"/>
</dbReference>
<protein>
    <submittedName>
        <fullName evidence="1">MBF transcription factor activator Rep2</fullName>
    </submittedName>
</protein>
<sequence length="229" mass="25580">MALDEFFLSKQPVNDESVLPWLSPISEGISSPSFQNFDLPPSSACSFSLSSVTSGSDNTSIFDMDTNANDNSYALPKLLSNMKKETPLQTHDVPSKGSDVLTASLVIGKLGYAKLIHQHRKLSYSSQRKQDRGLMAMVLSRSEKQEERENHSSDARDAIKSALRKRLRRREGRVQKALKPAPILICSRCSATFDHQFALSLHENDCFNQTSFKLSDFFVNDLLGTSLFE</sequence>
<dbReference type="KEGG" id="som:SOMG_03109"/>
<gene>
    <name evidence="1" type="primary">rep2</name>
    <name evidence="1" type="ORF">SOMG_03109</name>
</gene>
<keyword evidence="2" id="KW-1185">Reference proteome</keyword>